<feature type="binding site" evidence="2">
    <location>
        <position position="160"/>
    </location>
    <ligand>
        <name>substrate</name>
    </ligand>
</feature>
<keyword evidence="6" id="KW-1185">Reference proteome</keyword>
<dbReference type="Gene3D" id="3.40.190.170">
    <property type="entry name" value="Bacterial extracellular solute-binding protein, family 7"/>
    <property type="match status" value="1"/>
</dbReference>
<dbReference type="AlphaFoldDB" id="A0A917DA79"/>
<dbReference type="PIRSF" id="PIRSF039026">
    <property type="entry name" value="SiaP"/>
    <property type="match status" value="1"/>
</dbReference>
<name>A0A917DA79_9HYPH</name>
<feature type="binding site" evidence="3">
    <location>
        <position position="219"/>
    </location>
    <ligand>
        <name>Na(+)</name>
        <dbReference type="ChEBI" id="CHEBI:29101"/>
    </ligand>
</feature>
<dbReference type="InterPro" id="IPR018389">
    <property type="entry name" value="DctP_fam"/>
</dbReference>
<dbReference type="Pfam" id="PF03480">
    <property type="entry name" value="DctP"/>
    <property type="match status" value="1"/>
</dbReference>
<dbReference type="GO" id="GO:0055085">
    <property type="term" value="P:transmembrane transport"/>
    <property type="evidence" value="ECO:0007669"/>
    <property type="project" value="InterPro"/>
</dbReference>
<comment type="caution">
    <text evidence="5">The sequence shown here is derived from an EMBL/GenBank/DDBJ whole genome shotgun (WGS) entry which is preliminary data.</text>
</comment>
<keyword evidence="3" id="KW-0479">Metal-binding</keyword>
<evidence type="ECO:0000256" key="4">
    <source>
        <dbReference type="SAM" id="SignalP"/>
    </source>
</evidence>
<feature type="binding site" evidence="3">
    <location>
        <position position="244"/>
    </location>
    <ligand>
        <name>substrate</name>
    </ligand>
</feature>
<dbReference type="GO" id="GO:0031317">
    <property type="term" value="C:tripartite ATP-independent periplasmic transporter complex"/>
    <property type="evidence" value="ECO:0007669"/>
    <property type="project" value="InterPro"/>
</dbReference>
<protein>
    <submittedName>
        <fullName evidence="5">ABC transporter substrate-binding protein</fullName>
    </submittedName>
</protein>
<dbReference type="InterPro" id="IPR006311">
    <property type="entry name" value="TAT_signal"/>
</dbReference>
<evidence type="ECO:0000256" key="2">
    <source>
        <dbReference type="PIRSR" id="PIRSR039026-1"/>
    </source>
</evidence>
<dbReference type="InterPro" id="IPR026289">
    <property type="entry name" value="SBP_TakP-like"/>
</dbReference>
<evidence type="ECO:0000256" key="1">
    <source>
        <dbReference type="ARBA" id="ARBA00022729"/>
    </source>
</evidence>
<organism evidence="5 6">
    <name type="scientific">Aureimonas glaciei</name>
    <dbReference type="NCBI Taxonomy" id="1776957"/>
    <lineage>
        <taxon>Bacteria</taxon>
        <taxon>Pseudomonadati</taxon>
        <taxon>Pseudomonadota</taxon>
        <taxon>Alphaproteobacteria</taxon>
        <taxon>Hyphomicrobiales</taxon>
        <taxon>Aurantimonadaceae</taxon>
        <taxon>Aureimonas</taxon>
    </lineage>
</organism>
<keyword evidence="1 4" id="KW-0732">Signal</keyword>
<dbReference type="RefSeq" id="WP_188850423.1">
    <property type="nucleotide sequence ID" value="NZ_BMJJ01000004.1"/>
</dbReference>
<dbReference type="PANTHER" id="PTHR33376">
    <property type="match status" value="1"/>
</dbReference>
<feature type="signal peptide" evidence="4">
    <location>
        <begin position="1"/>
        <end position="25"/>
    </location>
</feature>
<dbReference type="Proteomes" id="UP000613160">
    <property type="component" value="Unassembled WGS sequence"/>
</dbReference>
<feature type="binding site" evidence="3">
    <location>
        <position position="218"/>
    </location>
    <ligand>
        <name>substrate</name>
    </ligand>
</feature>
<dbReference type="EMBL" id="BMJJ01000004">
    <property type="protein sequence ID" value="GGD16811.1"/>
    <property type="molecule type" value="Genomic_DNA"/>
</dbReference>
<evidence type="ECO:0000313" key="5">
    <source>
        <dbReference type="EMBL" id="GGD16811.1"/>
    </source>
</evidence>
<feature type="chain" id="PRO_5037045071" evidence="4">
    <location>
        <begin position="26"/>
        <end position="368"/>
    </location>
</feature>
<sequence>MDRRTFITKAGVAAGGAAAASVSLAAPALAQSNPKIRWRLTSSFPNTLDTIYGGAQVLSKAVSAMTDGQFTVDVFPAGELVPGLQALDAVQNGTVEAAHTVAYYYVGKDPTFAIPSSIPFGLNARQQNAWLYHGGGNELVNEFLGKYNIVAMPGGNTGTQMGGWFRKEVNSLADLNGLKMRIAGLAGRVMQPLGLVPQQLAGGDIYPALERGTIDATEWVGPYDDEKLGFYQVAKFYYYPAFWEAGPSVHFMFGKDKYEALPEAYKAVLDAAAKAANVNMLAQYDVNNMRAIRSLVGKGVQLRSLPRDVLDAAYGEAMKLYASLSAENAEWKKMYEPWNTFRSQSYEWFRVAEYTNDSYAYAQQAAGK</sequence>
<accession>A0A917DA79</accession>
<feature type="binding site" evidence="2">
    <location>
        <position position="181"/>
    </location>
    <ligand>
        <name>substrate</name>
    </ligand>
</feature>
<dbReference type="NCBIfam" id="NF037995">
    <property type="entry name" value="TRAP_S1"/>
    <property type="match status" value="1"/>
</dbReference>
<evidence type="ECO:0000313" key="6">
    <source>
        <dbReference type="Proteomes" id="UP000613160"/>
    </source>
</evidence>
<dbReference type="InterPro" id="IPR038404">
    <property type="entry name" value="TRAP_DctP_sf"/>
</dbReference>
<reference evidence="5" key="2">
    <citation type="submission" date="2020-09" db="EMBL/GenBank/DDBJ databases">
        <authorList>
            <person name="Sun Q."/>
            <person name="Zhou Y."/>
        </authorList>
    </citation>
    <scope>NUCLEOTIDE SEQUENCE</scope>
    <source>
        <strain evidence="5">CGMCC 1.15493</strain>
    </source>
</reference>
<evidence type="ECO:0000256" key="3">
    <source>
        <dbReference type="PIRSR" id="PIRSR039026-2"/>
    </source>
</evidence>
<dbReference type="GO" id="GO:0046872">
    <property type="term" value="F:metal ion binding"/>
    <property type="evidence" value="ECO:0007669"/>
    <property type="project" value="UniProtKB-KW"/>
</dbReference>
<dbReference type="PANTHER" id="PTHR33376:SF5">
    <property type="entry name" value="EXTRACYTOPLASMIC SOLUTE RECEPTOR PROTEIN"/>
    <property type="match status" value="1"/>
</dbReference>
<proteinExistence type="predicted"/>
<dbReference type="Gene3D" id="3.40.190.10">
    <property type="entry name" value="Periplasmic binding protein-like II"/>
    <property type="match status" value="1"/>
</dbReference>
<dbReference type="PROSITE" id="PS51318">
    <property type="entry name" value="TAT"/>
    <property type="match status" value="1"/>
</dbReference>
<gene>
    <name evidence="5" type="primary">dctP</name>
    <name evidence="5" type="ORF">GCM10011335_19590</name>
</gene>
<reference evidence="5" key="1">
    <citation type="journal article" date="2014" name="Int. J. Syst. Evol. Microbiol.">
        <title>Complete genome sequence of Corynebacterium casei LMG S-19264T (=DSM 44701T), isolated from a smear-ripened cheese.</title>
        <authorList>
            <consortium name="US DOE Joint Genome Institute (JGI-PGF)"/>
            <person name="Walter F."/>
            <person name="Albersmeier A."/>
            <person name="Kalinowski J."/>
            <person name="Ruckert C."/>
        </authorList>
    </citation>
    <scope>NUCLEOTIDE SEQUENCE</scope>
    <source>
        <strain evidence="5">CGMCC 1.15493</strain>
    </source>
</reference>